<evidence type="ECO:0000256" key="8">
    <source>
        <dbReference type="SAM" id="MobiDB-lite"/>
    </source>
</evidence>
<reference evidence="10 11" key="1">
    <citation type="submission" date="2016-10" db="EMBL/GenBank/DDBJ databases">
        <title>Genome sequence of the ascomycete fungus Penicillium subrubescens.</title>
        <authorList>
            <person name="De Vries R.P."/>
            <person name="Peng M."/>
            <person name="Dilokpimol A."/>
            <person name="Hilden K."/>
            <person name="Makela M.R."/>
            <person name="Grigoriev I."/>
            <person name="Riley R."/>
            <person name="Granchi Z."/>
        </authorList>
    </citation>
    <scope>NUCLEOTIDE SEQUENCE [LARGE SCALE GENOMIC DNA]</scope>
    <source>
        <strain evidence="10 11">CBS 132785</strain>
    </source>
</reference>
<evidence type="ECO:0000313" key="11">
    <source>
        <dbReference type="Proteomes" id="UP000186955"/>
    </source>
</evidence>
<feature type="compositionally biased region" description="Low complexity" evidence="8">
    <location>
        <begin position="782"/>
        <end position="850"/>
    </location>
</feature>
<feature type="active site" description="Charge relay system" evidence="7">
    <location>
        <position position="400"/>
    </location>
</feature>
<comment type="caution">
    <text evidence="10">The sequence shown here is derived from an EMBL/GenBank/DDBJ whole genome shotgun (WGS) entry which is preliminary data.</text>
</comment>
<keyword evidence="2 7" id="KW-0645">Protease</keyword>
<dbReference type="InterPro" id="IPR015500">
    <property type="entry name" value="Peptidase_S8_subtilisin-rel"/>
</dbReference>
<dbReference type="PROSITE" id="PS00136">
    <property type="entry name" value="SUBTILASE_ASP"/>
    <property type="match status" value="1"/>
</dbReference>
<dbReference type="GO" id="GO:0006508">
    <property type="term" value="P:proteolysis"/>
    <property type="evidence" value="ECO:0007669"/>
    <property type="project" value="UniProtKB-KW"/>
</dbReference>
<feature type="region of interest" description="Disordered" evidence="8">
    <location>
        <begin position="961"/>
        <end position="982"/>
    </location>
</feature>
<protein>
    <submittedName>
        <fullName evidence="10">Subtilisin-like protease 2</fullName>
    </submittedName>
</protein>
<dbReference type="EMBL" id="MNBE01000136">
    <property type="protein sequence ID" value="OKP13303.1"/>
    <property type="molecule type" value="Genomic_DNA"/>
</dbReference>
<keyword evidence="6" id="KW-0865">Zymogen</keyword>
<gene>
    <name evidence="10" type="ORF">PENSUB_1034</name>
</gene>
<feature type="compositionally biased region" description="Polar residues" evidence="8">
    <location>
        <begin position="30"/>
        <end position="50"/>
    </location>
</feature>
<keyword evidence="11" id="KW-1185">Reference proteome</keyword>
<feature type="compositionally biased region" description="Low complexity" evidence="8">
    <location>
        <begin position="961"/>
        <end position="978"/>
    </location>
</feature>
<feature type="compositionally biased region" description="Low complexity" evidence="8">
    <location>
        <begin position="730"/>
        <end position="753"/>
    </location>
</feature>
<feature type="region of interest" description="Disordered" evidence="8">
    <location>
        <begin position="24"/>
        <end position="82"/>
    </location>
</feature>
<dbReference type="InterPro" id="IPR023827">
    <property type="entry name" value="Peptidase_S8_Asp-AS"/>
</dbReference>
<feature type="compositionally biased region" description="Low complexity" evidence="8">
    <location>
        <begin position="209"/>
        <end position="234"/>
    </location>
</feature>
<feature type="active site" description="Charge relay system" evidence="7">
    <location>
        <position position="621"/>
    </location>
</feature>
<evidence type="ECO:0000256" key="7">
    <source>
        <dbReference type="PROSITE-ProRule" id="PRU01240"/>
    </source>
</evidence>
<feature type="region of interest" description="Disordered" evidence="8">
    <location>
        <begin position="730"/>
        <end position="859"/>
    </location>
</feature>
<dbReference type="GO" id="GO:0004252">
    <property type="term" value="F:serine-type endopeptidase activity"/>
    <property type="evidence" value="ECO:0007669"/>
    <property type="project" value="UniProtKB-UniRule"/>
</dbReference>
<accession>A0A1Q5ULI2</accession>
<evidence type="ECO:0000256" key="1">
    <source>
        <dbReference type="ARBA" id="ARBA00011073"/>
    </source>
</evidence>
<keyword evidence="4 7" id="KW-0378">Hydrolase</keyword>
<feature type="signal peptide" evidence="9">
    <location>
        <begin position="1"/>
        <end position="18"/>
    </location>
</feature>
<dbReference type="Proteomes" id="UP000186955">
    <property type="component" value="Unassembled WGS sequence"/>
</dbReference>
<dbReference type="AlphaFoldDB" id="A0A1Q5ULI2"/>
<name>A0A1Q5ULI2_9EURO</name>
<sequence>MRLLSSSAFSLLVPAALAVTPTLTPGDISTAATKPRTTYGSSAHPGSTGLTSTKTRSISSETSTTISGTTSTSISSDTSTSISISSTTSTTHLSTITTILATTQYSVQPVDATNTATTAFLTTTTATDGHVVPFIFVPAAALGAEAAGVAGAVGGAVGEGVGIFGGFLADLGLGGLVEAFHFPSLAGIVLGQAIDYKASPTATDDSHTSKTTKSTSSTSSTSTSTSSSAPTASATPWIVQSKSGTSNFLFKNLLKEKVENYDSGTFISFPNFDLFIVSLNSTTAQSLSEESMVRSVEENSVNESSDFEKASPYNGNAKREVLKTRDQAVEKRAETVTLTETPGFVATAAPQAAHLFSQVDSPVHLKMLSDPSKGTSKDKDVLDYTFQSSLGKGTYVYVLDTGVRRSHEDFQQNPVENVATGYDPKDTEGHGTRMADLVGGAWAGVAKNAKVVNVKFGSSDIGNPVELRSRIYSAWAAILSDVEGNKRQGKAVISLSSGWDSYVMYANGVFLSAEEEEQRLKYTIFNTLLDESFKLGITVLVAAGNQGKYGVDISQRAPAGLAQPGYYPALIVVGSVNSKGVISPFTNKDKEGAITIYTNGEDIIAADYRSDNGWSIASGTSEATAQVAGLVAYFLGRSDLQERLQQGGLGQVAQNVKKYLISQGQRYTSGGPLIANNGELVAVQAEIQGSSCEFQQGSSQNARRVKRDAGFTLSTIAFTKEYEMVCTRSVTSTSSSTQTASVTSDSHSSSTASGPTDTSKASTISGELTKSTHSTETKQTEVSKTSTSSTKSTHSTETKQTGASETSTAQKTTTLVTTTSTKSIHSTTTGHSESSTSSSTKSSASYQPTSNTHGTNVNVNRGCISVNDSPRCAGNAAYNVAYQQTYNSSATIYAQFDGSDSKDEYVRPGCELRAKFPSSYGDVYFGSDNCLYDSGSSKIFDQCCTAKATTTVRNPYYQTPVSTTTTSTTSTAQSAPTTNPNPAGTNLHINGGCVLVDDSPRCAGNEGTITKVYSGVYNIGSDPTKSTSSAVILAGFNKKDYTDKQQKAGCQLNAVWPSGYGDIYFGADGCLYDGGGSSIDSQCCSAAALSNQDPAHHFHERDCYAVKEVRDIPEELFEDVNLDDEESIGSWGEAMAAQLPGRDVDAVRIEVPDSLRALSTYAGPHYIHLRRKGISPQERELACYERERSIRNREVTLQTRTESFDGTRDTLLRGRNSDFVSGWDGLKHAFKKENIMMVNIGFLGF</sequence>
<evidence type="ECO:0000256" key="9">
    <source>
        <dbReference type="SAM" id="SignalP"/>
    </source>
</evidence>
<dbReference type="PANTHER" id="PTHR43806">
    <property type="entry name" value="PEPTIDASE S8"/>
    <property type="match status" value="1"/>
</dbReference>
<keyword evidence="5 7" id="KW-0720">Serine protease</keyword>
<feature type="compositionally biased region" description="Polar residues" evidence="8">
    <location>
        <begin position="754"/>
        <end position="772"/>
    </location>
</feature>
<feature type="region of interest" description="Disordered" evidence="8">
    <location>
        <begin position="200"/>
        <end position="234"/>
    </location>
</feature>
<dbReference type="PRINTS" id="PR00723">
    <property type="entry name" value="SUBTILISIN"/>
</dbReference>
<feature type="compositionally biased region" description="Low complexity" evidence="8">
    <location>
        <begin position="51"/>
        <end position="82"/>
    </location>
</feature>
<dbReference type="InterPro" id="IPR050131">
    <property type="entry name" value="Peptidase_S8_subtilisin-like"/>
</dbReference>
<evidence type="ECO:0000313" key="10">
    <source>
        <dbReference type="EMBL" id="OKP13303.1"/>
    </source>
</evidence>
<feature type="active site" description="Charge relay system" evidence="7">
    <location>
        <position position="430"/>
    </location>
</feature>
<feature type="chain" id="PRO_5012569937" evidence="9">
    <location>
        <begin position="19"/>
        <end position="1245"/>
    </location>
</feature>
<dbReference type="Gene3D" id="3.40.50.200">
    <property type="entry name" value="Peptidase S8/S53 domain"/>
    <property type="match status" value="1"/>
</dbReference>
<dbReference type="STRING" id="1316194.A0A1Q5ULI2"/>
<dbReference type="PROSITE" id="PS51892">
    <property type="entry name" value="SUBTILASE"/>
    <property type="match status" value="1"/>
</dbReference>
<dbReference type="SUPFAM" id="SSF52743">
    <property type="entry name" value="Subtilisin-like"/>
    <property type="match status" value="1"/>
</dbReference>
<dbReference type="PANTHER" id="PTHR43806:SF11">
    <property type="entry name" value="CEREVISIN-RELATED"/>
    <property type="match status" value="1"/>
</dbReference>
<evidence type="ECO:0000256" key="5">
    <source>
        <dbReference type="ARBA" id="ARBA00022825"/>
    </source>
</evidence>
<evidence type="ECO:0000256" key="2">
    <source>
        <dbReference type="ARBA" id="ARBA00022670"/>
    </source>
</evidence>
<evidence type="ECO:0000256" key="3">
    <source>
        <dbReference type="ARBA" id="ARBA00022729"/>
    </source>
</evidence>
<evidence type="ECO:0000256" key="6">
    <source>
        <dbReference type="ARBA" id="ARBA00023145"/>
    </source>
</evidence>
<evidence type="ECO:0000256" key="4">
    <source>
        <dbReference type="ARBA" id="ARBA00022801"/>
    </source>
</evidence>
<comment type="similarity">
    <text evidence="1 7">Belongs to the peptidase S8 family.</text>
</comment>
<proteinExistence type="inferred from homology"/>
<keyword evidence="3 9" id="KW-0732">Signal</keyword>
<organism evidence="10 11">
    <name type="scientific">Penicillium subrubescens</name>
    <dbReference type="NCBI Taxonomy" id="1316194"/>
    <lineage>
        <taxon>Eukaryota</taxon>
        <taxon>Fungi</taxon>
        <taxon>Dikarya</taxon>
        <taxon>Ascomycota</taxon>
        <taxon>Pezizomycotina</taxon>
        <taxon>Eurotiomycetes</taxon>
        <taxon>Eurotiomycetidae</taxon>
        <taxon>Eurotiales</taxon>
        <taxon>Aspergillaceae</taxon>
        <taxon>Penicillium</taxon>
    </lineage>
</organism>
<dbReference type="InterPro" id="IPR036852">
    <property type="entry name" value="Peptidase_S8/S53_dom_sf"/>
</dbReference>